<feature type="region of interest" description="Disordered" evidence="1">
    <location>
        <begin position="24"/>
        <end position="46"/>
    </location>
</feature>
<keyword evidence="2" id="KW-0732">Signal</keyword>
<sequence length="126" mass="12925">MRRRPALLIVLPLAAVLLSGCAGAAPEASSGEPTGRWGSTDDDEPHIEFLEDGTVLSHDGCNGGGGRWSQDDASAAVEVGGSSSTFVACPGDQPLLAGTDTAIVDGDRIHLLDEAGEVIEVLRRSS</sequence>
<evidence type="ECO:0000256" key="2">
    <source>
        <dbReference type="SAM" id="SignalP"/>
    </source>
</evidence>
<dbReference type="InterPro" id="IPR038670">
    <property type="entry name" value="HslJ-like_sf"/>
</dbReference>
<feature type="domain" description="DUF306" evidence="3">
    <location>
        <begin position="41"/>
        <end position="93"/>
    </location>
</feature>
<dbReference type="InterPro" id="IPR005184">
    <property type="entry name" value="DUF306_Meta_HslJ"/>
</dbReference>
<dbReference type="AlphaFoldDB" id="A0AA37UP95"/>
<comment type="caution">
    <text evidence="4">The sequence shown here is derived from an EMBL/GenBank/DDBJ whole genome shotgun (WGS) entry which is preliminary data.</text>
</comment>
<dbReference type="Proteomes" id="UP001157160">
    <property type="component" value="Unassembled WGS sequence"/>
</dbReference>
<keyword evidence="5" id="KW-1185">Reference proteome</keyword>
<feature type="chain" id="PRO_5041259441" description="DUF306 domain-containing protein" evidence="2">
    <location>
        <begin position="25"/>
        <end position="126"/>
    </location>
</feature>
<protein>
    <recommendedName>
        <fullName evidence="3">DUF306 domain-containing protein</fullName>
    </recommendedName>
</protein>
<accession>A0AA37UP95</accession>
<name>A0AA37UP95_9MICO</name>
<feature type="signal peptide" evidence="2">
    <location>
        <begin position="1"/>
        <end position="24"/>
    </location>
</feature>
<evidence type="ECO:0000259" key="3">
    <source>
        <dbReference type="Pfam" id="PF03724"/>
    </source>
</evidence>
<reference evidence="4 5" key="1">
    <citation type="journal article" date="2014" name="Int. J. Syst. Evol. Microbiol.">
        <title>Complete genome sequence of Corynebacterium casei LMG S-19264T (=DSM 44701T), isolated from a smear-ripened cheese.</title>
        <authorList>
            <consortium name="US DOE Joint Genome Institute (JGI-PGF)"/>
            <person name="Walter F."/>
            <person name="Albersmeier A."/>
            <person name="Kalinowski J."/>
            <person name="Ruckert C."/>
        </authorList>
    </citation>
    <scope>NUCLEOTIDE SEQUENCE [LARGE SCALE GENOMIC DNA]</scope>
    <source>
        <strain evidence="4 5">NBRC 112289</strain>
    </source>
</reference>
<evidence type="ECO:0000313" key="4">
    <source>
        <dbReference type="EMBL" id="GMA28656.1"/>
    </source>
</evidence>
<proteinExistence type="predicted"/>
<dbReference type="EMBL" id="BSUL01000001">
    <property type="protein sequence ID" value="GMA28656.1"/>
    <property type="molecule type" value="Genomic_DNA"/>
</dbReference>
<evidence type="ECO:0000256" key="1">
    <source>
        <dbReference type="SAM" id="MobiDB-lite"/>
    </source>
</evidence>
<dbReference type="PROSITE" id="PS51257">
    <property type="entry name" value="PROKAR_LIPOPROTEIN"/>
    <property type="match status" value="1"/>
</dbReference>
<dbReference type="RefSeq" id="WP_284232006.1">
    <property type="nucleotide sequence ID" value="NZ_BSUL01000001.1"/>
</dbReference>
<gene>
    <name evidence="4" type="ORF">GCM10025874_19090</name>
</gene>
<evidence type="ECO:0000313" key="5">
    <source>
        <dbReference type="Proteomes" id="UP001157160"/>
    </source>
</evidence>
<dbReference type="Gene3D" id="2.40.128.270">
    <property type="match status" value="1"/>
</dbReference>
<dbReference type="Pfam" id="PF03724">
    <property type="entry name" value="META"/>
    <property type="match status" value="1"/>
</dbReference>
<organism evidence="4 5">
    <name type="scientific">Arenivirga flava</name>
    <dbReference type="NCBI Taxonomy" id="1930060"/>
    <lineage>
        <taxon>Bacteria</taxon>
        <taxon>Bacillati</taxon>
        <taxon>Actinomycetota</taxon>
        <taxon>Actinomycetes</taxon>
        <taxon>Micrococcales</taxon>
        <taxon>Microbacteriaceae</taxon>
        <taxon>Arenivirga</taxon>
    </lineage>
</organism>